<dbReference type="Proteomes" id="UP000694640">
    <property type="component" value="Unassembled WGS sequence"/>
</dbReference>
<evidence type="ECO:0000256" key="2">
    <source>
        <dbReference type="SAM" id="Phobius"/>
    </source>
</evidence>
<feature type="modified residue" description="Phosphocysteine; by EIIA" evidence="1">
    <location>
        <position position="73"/>
    </location>
</feature>
<dbReference type="Pfam" id="PF03612">
    <property type="entry name" value="EIIBC-GUT_N"/>
    <property type="match status" value="1"/>
</dbReference>
<accession>A0ABS5ULF8</accession>
<dbReference type="InterPro" id="IPR004702">
    <property type="entry name" value="PTS_sorb_EIIBC"/>
</dbReference>
<organism evidence="4 5">
    <name type="scientific">Lactiplantibacillus argentoratensis</name>
    <dbReference type="NCBI Taxonomy" id="271881"/>
    <lineage>
        <taxon>Bacteria</taxon>
        <taxon>Bacillati</taxon>
        <taxon>Bacillota</taxon>
        <taxon>Bacilli</taxon>
        <taxon>Lactobacillales</taxon>
        <taxon>Lactobacillaceae</taxon>
        <taxon>Lactiplantibacillus</taxon>
    </lineage>
</organism>
<dbReference type="PANTHER" id="PTHR39427:SF1">
    <property type="entry name" value="PTS SYSTEM GLUCITOL_SORBITOL-SPECIFIC EIIB COMPONENT"/>
    <property type="match status" value="1"/>
</dbReference>
<evidence type="ECO:0000259" key="3">
    <source>
        <dbReference type="PROSITE" id="PS51102"/>
    </source>
</evidence>
<feature type="domain" description="PTS EIIB type-5" evidence="3">
    <location>
        <begin position="2"/>
        <end position="195"/>
    </location>
</feature>
<evidence type="ECO:0000313" key="5">
    <source>
        <dbReference type="Proteomes" id="UP000694640"/>
    </source>
</evidence>
<dbReference type="NCBIfam" id="TIGR00825">
    <property type="entry name" value="EIIBC-GUT"/>
    <property type="match status" value="1"/>
</dbReference>
<sequence length="337" mass="35629">MTWKSIRIEHGSGGWGGPLTVTPTSERHKFIYVTGGNKPEIVDKIADMTGMEAVDGFKTAIPDNEIALAIIDCGGTLRCGIYPKKGILTVNVLPTGKSGPLAKYIVPERYVSAVGVKQIKSNQGVKPADIVDEVSPVNSESDEKAEGQFDDKKTLTQQMNKPSFIARIGIGAGKVVATFNQAAKDSVQTVINTIIPFMAFVALLIGIIQGSGIGKLFAKLMTPLAGNIWGLLIVGFICSLPFLSPLLGPGAVIGQIIGTLIGVEIGKGNIAPQYALPALFAINTQNACDFIPVGLGLEEAEAKTVEVGVPSVLYSRFLNGVPRVFVAWIASFGLYSK</sequence>
<name>A0ABS5ULF8_9LACO</name>
<comment type="caution">
    <text evidence="4">The sequence shown here is derived from an EMBL/GenBank/DDBJ whole genome shotgun (WGS) entry which is preliminary data.</text>
</comment>
<dbReference type="InterPro" id="IPR011618">
    <property type="entry name" value="PTS_EIIBC_GUT_N"/>
</dbReference>
<keyword evidence="2" id="KW-0472">Membrane</keyword>
<dbReference type="InterPro" id="IPR011638">
    <property type="entry name" value="PTS_EIIBC_GUT_C"/>
</dbReference>
<dbReference type="PANTHER" id="PTHR39427">
    <property type="match status" value="1"/>
</dbReference>
<feature type="transmembrane region" description="Helical" evidence="2">
    <location>
        <begin position="189"/>
        <end position="208"/>
    </location>
</feature>
<keyword evidence="2" id="KW-1133">Transmembrane helix</keyword>
<dbReference type="Pfam" id="PF07663">
    <property type="entry name" value="EIIBC-GUT_C"/>
    <property type="match status" value="1"/>
</dbReference>
<reference evidence="4 5" key="1">
    <citation type="submission" date="2021-01" db="EMBL/GenBank/DDBJ databases">
        <title>High-quality draft genome sequence data of six Lactiplantibacillus plantarum subsp. argentoratensis strains isolated from various Greek sourdoughs.</title>
        <authorList>
            <person name="Syrokou M.K."/>
            <person name="Paramithiotis S."/>
            <person name="Skandamis P.N."/>
            <person name="Drosinos E.H."/>
            <person name="Bosnea L."/>
            <person name="Mataragas M."/>
        </authorList>
    </citation>
    <scope>NUCLEOTIDE SEQUENCE [LARGE SCALE GENOMIC DNA]</scope>
    <source>
        <strain evidence="4 5">LQC 2520</strain>
    </source>
</reference>
<dbReference type="EMBL" id="JAEQMM010000003">
    <property type="protein sequence ID" value="MBT1139374.1"/>
    <property type="molecule type" value="Genomic_DNA"/>
</dbReference>
<keyword evidence="5" id="KW-1185">Reference proteome</keyword>
<protein>
    <submittedName>
        <fullName evidence="4">PTS glucitol/sorbitol transporter subunit IIB</fullName>
    </submittedName>
</protein>
<gene>
    <name evidence="4" type="ORF">JKL17_14790</name>
</gene>
<evidence type="ECO:0000256" key="1">
    <source>
        <dbReference type="PROSITE-ProRule" id="PRU00425"/>
    </source>
</evidence>
<dbReference type="PROSITE" id="PS51102">
    <property type="entry name" value="PTS_EIIB_TYPE_5"/>
    <property type="match status" value="1"/>
</dbReference>
<proteinExistence type="predicted"/>
<evidence type="ECO:0000313" key="4">
    <source>
        <dbReference type="EMBL" id="MBT1139374.1"/>
    </source>
</evidence>
<keyword evidence="2" id="KW-0812">Transmembrane</keyword>
<feature type="transmembrane region" description="Helical" evidence="2">
    <location>
        <begin position="220"/>
        <end position="243"/>
    </location>
</feature>